<dbReference type="EMBL" id="AGNK02003503">
    <property type="status" value="NOT_ANNOTATED_CDS"/>
    <property type="molecule type" value="Genomic_DNA"/>
</dbReference>
<evidence type="ECO:0000313" key="1">
    <source>
        <dbReference type="EnsemblPlants" id="KQL00407"/>
    </source>
</evidence>
<accession>K3YNZ7</accession>
<dbReference type="AlphaFoldDB" id="K3YNZ7"/>
<keyword evidence="2" id="KW-1185">Reference proteome</keyword>
<organism evidence="1 2">
    <name type="scientific">Setaria italica</name>
    <name type="common">Foxtail millet</name>
    <name type="synonym">Panicum italicum</name>
    <dbReference type="NCBI Taxonomy" id="4555"/>
    <lineage>
        <taxon>Eukaryota</taxon>
        <taxon>Viridiplantae</taxon>
        <taxon>Streptophyta</taxon>
        <taxon>Embryophyta</taxon>
        <taxon>Tracheophyta</taxon>
        <taxon>Spermatophyta</taxon>
        <taxon>Magnoliopsida</taxon>
        <taxon>Liliopsida</taxon>
        <taxon>Poales</taxon>
        <taxon>Poaceae</taxon>
        <taxon>PACMAD clade</taxon>
        <taxon>Panicoideae</taxon>
        <taxon>Panicodae</taxon>
        <taxon>Paniceae</taxon>
        <taxon>Cenchrinae</taxon>
        <taxon>Setaria</taxon>
    </lineage>
</organism>
<proteinExistence type="predicted"/>
<reference evidence="2" key="1">
    <citation type="journal article" date="2012" name="Nat. Biotechnol.">
        <title>Reference genome sequence of the model plant Setaria.</title>
        <authorList>
            <person name="Bennetzen J.L."/>
            <person name="Schmutz J."/>
            <person name="Wang H."/>
            <person name="Percifield R."/>
            <person name="Hawkins J."/>
            <person name="Pontaroli A.C."/>
            <person name="Estep M."/>
            <person name="Feng L."/>
            <person name="Vaughn J.N."/>
            <person name="Grimwood J."/>
            <person name="Jenkins J."/>
            <person name="Barry K."/>
            <person name="Lindquist E."/>
            <person name="Hellsten U."/>
            <person name="Deshpande S."/>
            <person name="Wang X."/>
            <person name="Wu X."/>
            <person name="Mitros T."/>
            <person name="Triplett J."/>
            <person name="Yang X."/>
            <person name="Ye C.Y."/>
            <person name="Mauro-Herrera M."/>
            <person name="Wang L."/>
            <person name="Li P."/>
            <person name="Sharma M."/>
            <person name="Sharma R."/>
            <person name="Ronald P.C."/>
            <person name="Panaud O."/>
            <person name="Kellogg E.A."/>
            <person name="Brutnell T.P."/>
            <person name="Doust A.N."/>
            <person name="Tuskan G.A."/>
            <person name="Rokhsar D."/>
            <person name="Devos K.M."/>
        </authorList>
    </citation>
    <scope>NUCLEOTIDE SEQUENCE [LARGE SCALE GENOMIC DNA]</scope>
    <source>
        <strain evidence="2">cv. Yugu1</strain>
    </source>
</reference>
<sequence length="44" mass="4832">MNRNNTLGGSFVNYGGYLGYTRNDPNFACFSSVKLTVTVKQIIA</sequence>
<dbReference type="Gramene" id="KQL00407">
    <property type="protein sequence ID" value="KQL00407"/>
    <property type="gene ID" value="SETIT_015989mg"/>
</dbReference>
<dbReference type="Proteomes" id="UP000004995">
    <property type="component" value="Unassembled WGS sequence"/>
</dbReference>
<dbReference type="HOGENOM" id="CLU_3225526_0_0_1"/>
<dbReference type="EnsemblPlants" id="KQL00407">
    <property type="protein sequence ID" value="KQL00407"/>
    <property type="gene ID" value="SETIT_015989mg"/>
</dbReference>
<name>K3YNZ7_SETIT</name>
<reference evidence="1" key="2">
    <citation type="submission" date="2018-08" db="UniProtKB">
        <authorList>
            <consortium name="EnsemblPlants"/>
        </authorList>
    </citation>
    <scope>IDENTIFICATION</scope>
    <source>
        <strain evidence="1">Yugu1</strain>
    </source>
</reference>
<dbReference type="InParanoid" id="K3YNZ7"/>
<evidence type="ECO:0000313" key="2">
    <source>
        <dbReference type="Proteomes" id="UP000004995"/>
    </source>
</evidence>
<protein>
    <submittedName>
        <fullName evidence="1">Uncharacterized protein</fullName>
    </submittedName>
</protein>